<organism evidence="4 5">
    <name type="scientific">Allobacillus saliphilus</name>
    <dbReference type="NCBI Taxonomy" id="2912308"/>
    <lineage>
        <taxon>Bacteria</taxon>
        <taxon>Bacillati</taxon>
        <taxon>Bacillota</taxon>
        <taxon>Bacilli</taxon>
        <taxon>Bacillales</taxon>
        <taxon>Bacillaceae</taxon>
        <taxon>Allobacillus</taxon>
    </lineage>
</organism>
<comment type="similarity">
    <text evidence="1 3">Belongs to the enoyl-CoA hydratase/isomerase family.</text>
</comment>
<evidence type="ECO:0000313" key="5">
    <source>
        <dbReference type="Proteomes" id="UP000675431"/>
    </source>
</evidence>
<evidence type="ECO:0000256" key="1">
    <source>
        <dbReference type="ARBA" id="ARBA00005254"/>
    </source>
</evidence>
<dbReference type="FunFam" id="3.90.226.10:FF:000009">
    <property type="entry name" value="Carnitinyl-CoA dehydratase"/>
    <property type="match status" value="1"/>
</dbReference>
<name>A0A941CSL6_9BACI</name>
<dbReference type="CDD" id="cd06558">
    <property type="entry name" value="crotonase-like"/>
    <property type="match status" value="1"/>
</dbReference>
<accession>A0A941CSL6</accession>
<dbReference type="InterPro" id="IPR029045">
    <property type="entry name" value="ClpP/crotonase-like_dom_sf"/>
</dbReference>
<evidence type="ECO:0000256" key="2">
    <source>
        <dbReference type="ARBA" id="ARBA00023239"/>
    </source>
</evidence>
<dbReference type="Pfam" id="PF00378">
    <property type="entry name" value="ECH_1"/>
    <property type="match status" value="1"/>
</dbReference>
<dbReference type="RefSeq" id="WP_212368048.1">
    <property type="nucleotide sequence ID" value="NZ_JAGSIE010000009.1"/>
</dbReference>
<dbReference type="Gene3D" id="3.90.226.10">
    <property type="entry name" value="2-enoyl-CoA Hydratase, Chain A, domain 1"/>
    <property type="match status" value="1"/>
</dbReference>
<dbReference type="PANTHER" id="PTHR11941:SF171">
    <property type="entry name" value="SD19268P"/>
    <property type="match status" value="1"/>
</dbReference>
<keyword evidence="2" id="KW-0456">Lyase</keyword>
<dbReference type="PANTHER" id="PTHR11941">
    <property type="entry name" value="ENOYL-COA HYDRATASE-RELATED"/>
    <property type="match status" value="1"/>
</dbReference>
<dbReference type="AlphaFoldDB" id="A0A941CSL6"/>
<dbReference type="FunFam" id="1.10.12.10:FF:000001">
    <property type="entry name" value="Probable enoyl-CoA hydratase, mitochondrial"/>
    <property type="match status" value="1"/>
</dbReference>
<dbReference type="EMBL" id="JAGSIE010000009">
    <property type="protein sequence ID" value="MBR7553172.1"/>
    <property type="molecule type" value="Genomic_DNA"/>
</dbReference>
<sequence>MDTIDFQIVDETIGILKLNRPNAANAFSLKLMDDFNEQLDEIEHNDQLRVLIITAAGEKVFCAGADLKERASMDEKEVVKTVGKIGDLVSRVEQLEIPTIAAINGAAFGGGLELALACDIRIASSSAKMGLTETSLAIIPGAGGTQRLSRLIGIANAKYYILTAKRFESDEAKQIGLVQEIFEPTELEGQSLLMAKQIAGNGPIGVKMAKKAIDEGYELPKSEGLQVERACYLETIPTEDRLEGLQAFKEKRKPQYEGK</sequence>
<dbReference type="Gene3D" id="1.10.12.10">
    <property type="entry name" value="Lyase 2-enoyl-coa Hydratase, Chain A, domain 2"/>
    <property type="match status" value="1"/>
</dbReference>
<evidence type="ECO:0000313" key="4">
    <source>
        <dbReference type="EMBL" id="MBR7553172.1"/>
    </source>
</evidence>
<dbReference type="InterPro" id="IPR014748">
    <property type="entry name" value="Enoyl-CoA_hydra_C"/>
</dbReference>
<dbReference type="InterPro" id="IPR018376">
    <property type="entry name" value="Enoyl-CoA_hyd/isom_CS"/>
</dbReference>
<protein>
    <submittedName>
        <fullName evidence="4">Enoyl-CoA hydratase/isomerase family protein</fullName>
    </submittedName>
</protein>
<dbReference type="Proteomes" id="UP000675431">
    <property type="component" value="Unassembled WGS sequence"/>
</dbReference>
<gene>
    <name evidence="4" type="ORF">KC820_03280</name>
</gene>
<dbReference type="PROSITE" id="PS00166">
    <property type="entry name" value="ENOYL_COA_HYDRATASE"/>
    <property type="match status" value="1"/>
</dbReference>
<dbReference type="GO" id="GO:0016836">
    <property type="term" value="F:hydro-lyase activity"/>
    <property type="evidence" value="ECO:0007669"/>
    <property type="project" value="UniProtKB-ARBA"/>
</dbReference>
<keyword evidence="5" id="KW-1185">Reference proteome</keyword>
<dbReference type="InterPro" id="IPR001753">
    <property type="entry name" value="Enoyl-CoA_hydra/iso"/>
</dbReference>
<evidence type="ECO:0000256" key="3">
    <source>
        <dbReference type="RuleBase" id="RU003707"/>
    </source>
</evidence>
<dbReference type="SUPFAM" id="SSF52096">
    <property type="entry name" value="ClpP/crotonase"/>
    <property type="match status" value="1"/>
</dbReference>
<dbReference type="GO" id="GO:0006635">
    <property type="term" value="P:fatty acid beta-oxidation"/>
    <property type="evidence" value="ECO:0007669"/>
    <property type="project" value="TreeGrafter"/>
</dbReference>
<comment type="caution">
    <text evidence="4">The sequence shown here is derived from an EMBL/GenBank/DDBJ whole genome shotgun (WGS) entry which is preliminary data.</text>
</comment>
<proteinExistence type="inferred from homology"/>
<reference evidence="4 5" key="1">
    <citation type="submission" date="2021-04" db="EMBL/GenBank/DDBJ databases">
        <title>Allobacillus sp. nov. SKP8-2 isolated from shrimp paste.</title>
        <authorList>
            <person name="Tanasupawat S."/>
            <person name="Yiamsombat S."/>
            <person name="Kanchanasin P."/>
            <person name="Kuncharoen N."/>
        </authorList>
    </citation>
    <scope>NUCLEOTIDE SEQUENCE [LARGE SCALE GENOMIC DNA]</scope>
    <source>
        <strain evidence="4 5">SKP8-2</strain>
    </source>
</reference>